<evidence type="ECO:0000256" key="2">
    <source>
        <dbReference type="ARBA" id="ARBA00023242"/>
    </source>
</evidence>
<proteinExistence type="predicted"/>
<dbReference type="InterPro" id="IPR009057">
    <property type="entry name" value="Homeodomain-like_sf"/>
</dbReference>
<dbReference type="Proteomes" id="UP001152561">
    <property type="component" value="Unassembled WGS sequence"/>
</dbReference>
<dbReference type="SMART" id="SM00717">
    <property type="entry name" value="SANT"/>
    <property type="match status" value="1"/>
</dbReference>
<name>A0A9Q1LTT0_9SOLA</name>
<protein>
    <submittedName>
        <fullName evidence="6">Uncharacterized protein</fullName>
    </submittedName>
</protein>
<dbReference type="PANTHER" id="PTHR47122:SF13">
    <property type="entry name" value="HOMEODOMAIN-LIKE PROTEIN-RELATED"/>
    <property type="match status" value="1"/>
</dbReference>
<evidence type="ECO:0000256" key="3">
    <source>
        <dbReference type="SAM" id="MobiDB-lite"/>
    </source>
</evidence>
<gene>
    <name evidence="6" type="ORF">K7X08_017035</name>
</gene>
<evidence type="ECO:0000256" key="1">
    <source>
        <dbReference type="ARBA" id="ARBA00004123"/>
    </source>
</evidence>
<dbReference type="GO" id="GO:0010597">
    <property type="term" value="P:green leaf volatile biosynthetic process"/>
    <property type="evidence" value="ECO:0007669"/>
    <property type="project" value="UniProtKB-ARBA"/>
</dbReference>
<dbReference type="SUPFAM" id="SSF46689">
    <property type="entry name" value="Homeodomain-like"/>
    <property type="match status" value="1"/>
</dbReference>
<dbReference type="GO" id="GO:0000976">
    <property type="term" value="F:transcription cis-regulatory region binding"/>
    <property type="evidence" value="ECO:0007669"/>
    <property type="project" value="UniProtKB-ARBA"/>
</dbReference>
<dbReference type="GO" id="GO:0005634">
    <property type="term" value="C:nucleus"/>
    <property type="evidence" value="ECO:0007669"/>
    <property type="project" value="UniProtKB-SubCell"/>
</dbReference>
<dbReference type="OrthoDB" id="608866at2759"/>
<dbReference type="Gene3D" id="1.10.246.220">
    <property type="match status" value="1"/>
</dbReference>
<evidence type="ECO:0000313" key="6">
    <source>
        <dbReference type="EMBL" id="KAJ8542169.1"/>
    </source>
</evidence>
<evidence type="ECO:0000259" key="5">
    <source>
        <dbReference type="PROSITE" id="PS51294"/>
    </source>
</evidence>
<dbReference type="PROSITE" id="PS50090">
    <property type="entry name" value="MYB_LIKE"/>
    <property type="match status" value="1"/>
</dbReference>
<reference evidence="7" key="1">
    <citation type="journal article" date="2023" name="Proc. Natl. Acad. Sci. U.S.A.">
        <title>Genomic and structural basis for evolution of tropane alkaloid biosynthesis.</title>
        <authorList>
            <person name="Wanga Y.-J."/>
            <person name="Taina T."/>
            <person name="Yua J.-Y."/>
            <person name="Lia J."/>
            <person name="Xua B."/>
            <person name="Chenc J."/>
            <person name="D'Auriad J.C."/>
            <person name="Huanga J.-P."/>
            <person name="Huanga S.-X."/>
        </authorList>
    </citation>
    <scope>NUCLEOTIDE SEQUENCE [LARGE SCALE GENOMIC DNA]</scope>
    <source>
        <strain evidence="7">cv. KIB-2019</strain>
    </source>
</reference>
<dbReference type="InterPro" id="IPR001005">
    <property type="entry name" value="SANT/Myb"/>
</dbReference>
<dbReference type="PANTHER" id="PTHR47122">
    <property type="entry name" value="MYB-LIKE DNA-BINDING DOMAIN CONTAINING PROTEIN, EXPRESSED"/>
    <property type="match status" value="1"/>
</dbReference>
<evidence type="ECO:0000259" key="4">
    <source>
        <dbReference type="PROSITE" id="PS50090"/>
    </source>
</evidence>
<feature type="domain" description="HTH myb-type" evidence="5">
    <location>
        <begin position="383"/>
        <end position="442"/>
    </location>
</feature>
<sequence>MNQNSAYRSGFASLGVWFDESETRDDHTSISGVLCFDEKRVLKGMERKGVLYNIDSSIAPKREHEINQEVLDLKRSHFEAGKIQAQNDLSTPCEDYLLDIEFAESITNLDYGSSRGLLVPILESHIPLSSCDDGTDTCGMPYSSGLVVQEAQSHNAMFGLTNSELHDLSHDKCESQLLVEYNPVKFPTAFNPEDISNVDDVAGFFTEAASSEKMIEHSALTSNGVSFMSNATKNEGKDMNCERFDKSAISRPVASQVMNIDAPPTQKRLRKPTRRYIDESSDLNATRSRKRAEVSTSASESKNKLLRVKCQKKSRSESMEMELFPKESSCKAIQVPFASLVNEECDKRHASNAIQVTKLHKEATVVKPKDVAIAPKNLDQDGARRKHHRLWTVSEVRKLIDGVAQYGVGRWSHIKKLYFSSSVHRTPVDLKDKWRNLLKASYLQKQSKTTEKGKHNLSWRPLPNSVLHRVSELANMHPYPRNRRFGKDAFDCWNYREDEEQVVHPEEDVQGPKKRMTVSQEWHSKGVQHLSTHAIGARVGSFQPKENSEVEARSRAPQSQMSVHSKGAESTNHGSMLIRVQDQEQPDQRNDKQIQDEASIVHTNSKINTFGHERGSRDAGVKLIDPVHIEQEFISVFSSLMGDCATELPCVNVEVVRASTCLTVQQQRALIQQVTDEEILEAIKDMPKDKALGDLNVINLCVWNRAVILKQPWKESLFAIFTSNHLS</sequence>
<feature type="region of interest" description="Disordered" evidence="3">
    <location>
        <begin position="262"/>
        <end position="301"/>
    </location>
</feature>
<keyword evidence="7" id="KW-1185">Reference proteome</keyword>
<dbReference type="CDD" id="cd11660">
    <property type="entry name" value="SANT_TRF"/>
    <property type="match status" value="1"/>
</dbReference>
<feature type="region of interest" description="Disordered" evidence="3">
    <location>
        <begin position="540"/>
        <end position="574"/>
    </location>
</feature>
<feature type="domain" description="Myb-like" evidence="4">
    <location>
        <begin position="391"/>
        <end position="438"/>
    </location>
</feature>
<comment type="caution">
    <text evidence="6">The sequence shown here is derived from an EMBL/GenBank/DDBJ whole genome shotgun (WGS) entry which is preliminary data.</text>
</comment>
<dbReference type="Pfam" id="PF00249">
    <property type="entry name" value="Myb_DNA-binding"/>
    <property type="match status" value="1"/>
</dbReference>
<feature type="compositionally biased region" description="Polar residues" evidence="3">
    <location>
        <begin position="556"/>
        <end position="574"/>
    </location>
</feature>
<evidence type="ECO:0000313" key="7">
    <source>
        <dbReference type="Proteomes" id="UP001152561"/>
    </source>
</evidence>
<comment type="subcellular location">
    <subcellularLocation>
        <location evidence="1">Nucleus</location>
    </subcellularLocation>
</comment>
<accession>A0A9Q1LTT0</accession>
<organism evidence="6 7">
    <name type="scientific">Anisodus acutangulus</name>
    <dbReference type="NCBI Taxonomy" id="402998"/>
    <lineage>
        <taxon>Eukaryota</taxon>
        <taxon>Viridiplantae</taxon>
        <taxon>Streptophyta</taxon>
        <taxon>Embryophyta</taxon>
        <taxon>Tracheophyta</taxon>
        <taxon>Spermatophyta</taxon>
        <taxon>Magnoliopsida</taxon>
        <taxon>eudicotyledons</taxon>
        <taxon>Gunneridae</taxon>
        <taxon>Pentapetalae</taxon>
        <taxon>asterids</taxon>
        <taxon>lamiids</taxon>
        <taxon>Solanales</taxon>
        <taxon>Solanaceae</taxon>
        <taxon>Solanoideae</taxon>
        <taxon>Hyoscyameae</taxon>
        <taxon>Anisodus</taxon>
    </lineage>
</organism>
<dbReference type="InterPro" id="IPR017930">
    <property type="entry name" value="Myb_dom"/>
</dbReference>
<keyword evidence="2" id="KW-0539">Nucleus</keyword>
<dbReference type="AlphaFoldDB" id="A0A9Q1LTT0"/>
<dbReference type="EMBL" id="JAJAGQ010000015">
    <property type="protein sequence ID" value="KAJ8542169.1"/>
    <property type="molecule type" value="Genomic_DNA"/>
</dbReference>
<dbReference type="PROSITE" id="PS51294">
    <property type="entry name" value="HTH_MYB"/>
    <property type="match status" value="1"/>
</dbReference>